<evidence type="ECO:0000259" key="5">
    <source>
        <dbReference type="PROSITE" id="PS01124"/>
    </source>
</evidence>
<gene>
    <name evidence="6" type="ORF">C9J12_01335</name>
</gene>
<accession>A0A2T3JRF1</accession>
<dbReference type="Gene3D" id="2.60.120.10">
    <property type="entry name" value="Jelly Rolls"/>
    <property type="match status" value="1"/>
</dbReference>
<dbReference type="PROSITE" id="PS01124">
    <property type="entry name" value="HTH_ARAC_FAMILY_2"/>
    <property type="match status" value="1"/>
</dbReference>
<dbReference type="Proteomes" id="UP000240987">
    <property type="component" value="Unassembled WGS sequence"/>
</dbReference>
<evidence type="ECO:0000256" key="2">
    <source>
        <dbReference type="ARBA" id="ARBA00023015"/>
    </source>
</evidence>
<evidence type="ECO:0000256" key="4">
    <source>
        <dbReference type="ARBA" id="ARBA00023163"/>
    </source>
</evidence>
<dbReference type="PANTHER" id="PTHR11019:SF199">
    <property type="entry name" value="HTH-TYPE TRANSCRIPTIONAL REGULATOR NIMR"/>
    <property type="match status" value="1"/>
</dbReference>
<reference evidence="6 7" key="1">
    <citation type="submission" date="2018-01" db="EMBL/GenBank/DDBJ databases">
        <title>Whole genome sequencing of Histamine producing bacteria.</title>
        <authorList>
            <person name="Butler K."/>
        </authorList>
    </citation>
    <scope>NUCLEOTIDE SEQUENCE [LARGE SCALE GENOMIC DNA]</scope>
    <source>
        <strain evidence="6 7">JCM 12947</strain>
    </source>
</reference>
<keyword evidence="4" id="KW-0804">Transcription</keyword>
<dbReference type="InterPro" id="IPR009057">
    <property type="entry name" value="Homeodomain-like_sf"/>
</dbReference>
<organism evidence="6 7">
    <name type="scientific">Photobacterium frigidiphilum</name>
    <dbReference type="NCBI Taxonomy" id="264736"/>
    <lineage>
        <taxon>Bacteria</taxon>
        <taxon>Pseudomonadati</taxon>
        <taxon>Pseudomonadota</taxon>
        <taxon>Gammaproteobacteria</taxon>
        <taxon>Vibrionales</taxon>
        <taxon>Vibrionaceae</taxon>
        <taxon>Photobacterium</taxon>
    </lineage>
</organism>
<dbReference type="AlphaFoldDB" id="A0A2T3JRF1"/>
<dbReference type="SUPFAM" id="SSF51182">
    <property type="entry name" value="RmlC-like cupins"/>
    <property type="match status" value="1"/>
</dbReference>
<proteinExistence type="predicted"/>
<dbReference type="InterPro" id="IPR018060">
    <property type="entry name" value="HTH_AraC"/>
</dbReference>
<dbReference type="SMART" id="SM00342">
    <property type="entry name" value="HTH_ARAC"/>
    <property type="match status" value="1"/>
</dbReference>
<feature type="domain" description="HTH araC/xylS-type" evidence="5">
    <location>
        <begin position="162"/>
        <end position="259"/>
    </location>
</feature>
<name>A0A2T3JRF1_9GAMM</name>
<sequence length="262" mass="29581">MLPFQPYFPEFDSDEYPQKVVALQLTGGEKEAETPFHQHRKCQLVIPLTGFVKCKIADAIWMVPPHCAVWIPSHVPHSNKISADANVCMLFIDPDAVVMPDQSCTISISPLVRELIVHLTMQDQHYLPTSQTARLVDVLIEQLTTMPTEHFDFPIPVEPRLNAIALRLLIDPSDRRTVGEWAAQFAMSERTLARLVKQEVGLTFGKWRGQLHIVVALQKLASGDSVQRIADHLGYESVSAFITFFKKTLGRPPKQYMKGREA</sequence>
<dbReference type="Pfam" id="PF12833">
    <property type="entry name" value="HTH_18"/>
    <property type="match status" value="1"/>
</dbReference>
<evidence type="ECO:0000256" key="1">
    <source>
        <dbReference type="ARBA" id="ARBA00022491"/>
    </source>
</evidence>
<dbReference type="SUPFAM" id="SSF46689">
    <property type="entry name" value="Homeodomain-like"/>
    <property type="match status" value="2"/>
</dbReference>
<dbReference type="GO" id="GO:0003700">
    <property type="term" value="F:DNA-binding transcription factor activity"/>
    <property type="evidence" value="ECO:0007669"/>
    <property type="project" value="InterPro"/>
</dbReference>
<keyword evidence="1" id="KW-0678">Repressor</keyword>
<dbReference type="CDD" id="cd06124">
    <property type="entry name" value="cupin_NimR-like_N"/>
    <property type="match status" value="1"/>
</dbReference>
<dbReference type="RefSeq" id="WP_107241062.1">
    <property type="nucleotide sequence ID" value="NZ_PYMJ01000001.1"/>
</dbReference>
<dbReference type="OrthoDB" id="5949386at2"/>
<protein>
    <submittedName>
        <fullName evidence="6">AraC family transcriptional regulator</fullName>
    </submittedName>
</protein>
<evidence type="ECO:0000313" key="6">
    <source>
        <dbReference type="EMBL" id="PSU51618.1"/>
    </source>
</evidence>
<keyword evidence="2" id="KW-0805">Transcription regulation</keyword>
<comment type="caution">
    <text evidence="6">The sequence shown here is derived from an EMBL/GenBank/DDBJ whole genome shotgun (WGS) entry which is preliminary data.</text>
</comment>
<keyword evidence="3" id="KW-0238">DNA-binding</keyword>
<dbReference type="InterPro" id="IPR014710">
    <property type="entry name" value="RmlC-like_jellyroll"/>
</dbReference>
<evidence type="ECO:0000313" key="7">
    <source>
        <dbReference type="Proteomes" id="UP000240987"/>
    </source>
</evidence>
<dbReference type="Gene3D" id="1.10.10.60">
    <property type="entry name" value="Homeodomain-like"/>
    <property type="match status" value="1"/>
</dbReference>
<dbReference type="GO" id="GO:0043565">
    <property type="term" value="F:sequence-specific DNA binding"/>
    <property type="evidence" value="ECO:0007669"/>
    <property type="project" value="InterPro"/>
</dbReference>
<keyword evidence="7" id="KW-1185">Reference proteome</keyword>
<dbReference type="InterPro" id="IPR011051">
    <property type="entry name" value="RmlC_Cupin_sf"/>
</dbReference>
<dbReference type="EMBL" id="PYMJ01000001">
    <property type="protein sequence ID" value="PSU51618.1"/>
    <property type="molecule type" value="Genomic_DNA"/>
</dbReference>
<dbReference type="FunFam" id="1.10.10.60:FF:000132">
    <property type="entry name" value="AraC family transcriptional regulator"/>
    <property type="match status" value="1"/>
</dbReference>
<evidence type="ECO:0000256" key="3">
    <source>
        <dbReference type="ARBA" id="ARBA00023125"/>
    </source>
</evidence>
<dbReference type="PANTHER" id="PTHR11019">
    <property type="entry name" value="HTH-TYPE TRANSCRIPTIONAL REGULATOR NIMR"/>
    <property type="match status" value="1"/>
</dbReference>